<comment type="caution">
    <text evidence="2">The sequence shown here is derived from an EMBL/GenBank/DDBJ whole genome shotgun (WGS) entry which is preliminary data.</text>
</comment>
<dbReference type="InterPro" id="IPR052358">
    <property type="entry name" value="Aro_Compnd_Degr_Hydrolases"/>
</dbReference>
<dbReference type="InterPro" id="IPR032466">
    <property type="entry name" value="Metal_Hydrolase"/>
</dbReference>
<gene>
    <name evidence="2" type="ORF">P3W85_45070</name>
</gene>
<reference evidence="2 3" key="1">
    <citation type="submission" date="2023-03" db="EMBL/GenBank/DDBJ databases">
        <title>Draft assemblies of triclosan tolerant bacteria isolated from returned activated sludge.</title>
        <authorList>
            <person name="Van Hamelsveld S."/>
        </authorList>
    </citation>
    <scope>NUCLEOTIDE SEQUENCE [LARGE SCALE GENOMIC DNA]</scope>
    <source>
        <strain evidence="2 3">GW210010_S58</strain>
    </source>
</reference>
<accession>A0ABT6B594</accession>
<name>A0ABT6B594_9BURK</name>
<dbReference type="Gene3D" id="3.20.20.140">
    <property type="entry name" value="Metal-dependent hydrolases"/>
    <property type="match status" value="1"/>
</dbReference>
<dbReference type="Proteomes" id="UP001216674">
    <property type="component" value="Unassembled WGS sequence"/>
</dbReference>
<dbReference type="RefSeq" id="WP_276269613.1">
    <property type="nucleotide sequence ID" value="NZ_JARJLM010000733.1"/>
</dbReference>
<proteinExistence type="predicted"/>
<dbReference type="PANTHER" id="PTHR35563">
    <property type="entry name" value="BARREL METAL-DEPENDENT HYDROLASE, PUTATIVE (AFU_ORTHOLOGUE AFUA_1G16240)-RELATED"/>
    <property type="match status" value="1"/>
</dbReference>
<feature type="domain" description="Amidohydrolase-related" evidence="1">
    <location>
        <begin position="3"/>
        <end position="256"/>
    </location>
</feature>
<dbReference type="PANTHER" id="PTHR35563:SF2">
    <property type="entry name" value="BARREL METAL-DEPENDENT HYDROLASE, PUTATIVE (AFU_ORTHOLOGUE AFUA_1G16240)-RELATED"/>
    <property type="match status" value="1"/>
</dbReference>
<evidence type="ECO:0000313" key="3">
    <source>
        <dbReference type="Proteomes" id="UP001216674"/>
    </source>
</evidence>
<evidence type="ECO:0000259" key="1">
    <source>
        <dbReference type="Pfam" id="PF04909"/>
    </source>
</evidence>
<sequence length="259" mass="28647">MHFFDKRAPTVPGAPVLHPDALADDYLAFQRRIGTQRCVVVQPSAYGTNNEVMLAGMQTLGSNARGVAVVSADVSDSELQRLHSLGVRGVRFNLVQAGAISIEKAKLLSPRLKEMGWHIQFYMPGERLVEAYELLASLPSPIVFDHMARIPLEQGTAHPSYAALRRLLDKGNAWVKLSGAYLSSKQGPLYPDASRLAREIAKTAPERVVWASDWPHATEKEKPDDAILFDLLSEWVPDEAARHRVLVTNPAVLYDFPNS</sequence>
<dbReference type="InterPro" id="IPR006680">
    <property type="entry name" value="Amidohydro-rel"/>
</dbReference>
<protein>
    <submittedName>
        <fullName evidence="2">Amidohydrolase family protein</fullName>
    </submittedName>
</protein>
<dbReference type="SUPFAM" id="SSF51556">
    <property type="entry name" value="Metallo-dependent hydrolases"/>
    <property type="match status" value="1"/>
</dbReference>
<keyword evidence="3" id="KW-1185">Reference proteome</keyword>
<evidence type="ECO:0000313" key="2">
    <source>
        <dbReference type="EMBL" id="MDF3840049.1"/>
    </source>
</evidence>
<dbReference type="EMBL" id="JARJLM010000733">
    <property type="protein sequence ID" value="MDF3840049.1"/>
    <property type="molecule type" value="Genomic_DNA"/>
</dbReference>
<organism evidence="2 3">
    <name type="scientific">Cupriavidus basilensis</name>
    <dbReference type="NCBI Taxonomy" id="68895"/>
    <lineage>
        <taxon>Bacteria</taxon>
        <taxon>Pseudomonadati</taxon>
        <taxon>Pseudomonadota</taxon>
        <taxon>Betaproteobacteria</taxon>
        <taxon>Burkholderiales</taxon>
        <taxon>Burkholderiaceae</taxon>
        <taxon>Cupriavidus</taxon>
    </lineage>
</organism>
<dbReference type="Pfam" id="PF04909">
    <property type="entry name" value="Amidohydro_2"/>
    <property type="match status" value="1"/>
</dbReference>